<reference evidence="1 2" key="1">
    <citation type="submission" date="2024-01" db="EMBL/GenBank/DDBJ databases">
        <authorList>
            <person name="Alioto T."/>
            <person name="Alioto T."/>
            <person name="Gomez Garrido J."/>
        </authorList>
    </citation>
    <scope>NUCLEOTIDE SEQUENCE [LARGE SCALE GENOMIC DNA]</scope>
</reference>
<gene>
    <name evidence="1" type="ORF">FSCOSCO3_A017242</name>
</gene>
<accession>A0AAV1P1J2</accession>
<proteinExistence type="predicted"/>
<sequence>MPFSGAALTTQICNSEQMSVEHLYRPLSNADRFRGSRTYKPGFNKNTQSDAQQVEAHSDSISVEIYDCLAPGVYAHSLSLQLAINLPLEAPLQGQGTGEGG</sequence>
<dbReference type="AlphaFoldDB" id="A0AAV1P1J2"/>
<dbReference type="Proteomes" id="UP001314229">
    <property type="component" value="Unassembled WGS sequence"/>
</dbReference>
<organism evidence="1 2">
    <name type="scientific">Scomber scombrus</name>
    <name type="common">Atlantic mackerel</name>
    <name type="synonym">Scomber vernalis</name>
    <dbReference type="NCBI Taxonomy" id="13677"/>
    <lineage>
        <taxon>Eukaryota</taxon>
        <taxon>Metazoa</taxon>
        <taxon>Chordata</taxon>
        <taxon>Craniata</taxon>
        <taxon>Vertebrata</taxon>
        <taxon>Euteleostomi</taxon>
        <taxon>Actinopterygii</taxon>
        <taxon>Neopterygii</taxon>
        <taxon>Teleostei</taxon>
        <taxon>Neoteleostei</taxon>
        <taxon>Acanthomorphata</taxon>
        <taxon>Pelagiaria</taxon>
        <taxon>Scombriformes</taxon>
        <taxon>Scombridae</taxon>
        <taxon>Scomber</taxon>
    </lineage>
</organism>
<comment type="caution">
    <text evidence="1">The sequence shown here is derived from an EMBL/GenBank/DDBJ whole genome shotgun (WGS) entry which is preliminary data.</text>
</comment>
<name>A0AAV1P1J2_SCOSC</name>
<evidence type="ECO:0000313" key="1">
    <source>
        <dbReference type="EMBL" id="CAK6964129.1"/>
    </source>
</evidence>
<keyword evidence="2" id="KW-1185">Reference proteome</keyword>
<protein>
    <submittedName>
        <fullName evidence="1">Uncharacterized protein</fullName>
    </submittedName>
</protein>
<dbReference type="EMBL" id="CAWUFR010000070">
    <property type="protein sequence ID" value="CAK6964129.1"/>
    <property type="molecule type" value="Genomic_DNA"/>
</dbReference>
<evidence type="ECO:0000313" key="2">
    <source>
        <dbReference type="Proteomes" id="UP001314229"/>
    </source>
</evidence>